<dbReference type="WBParaSite" id="L893_g12015.t1">
    <property type="protein sequence ID" value="L893_g12015.t1"/>
    <property type="gene ID" value="L893_g12015"/>
</dbReference>
<dbReference type="AlphaFoldDB" id="A0A1I7Y394"/>
<protein>
    <submittedName>
        <fullName evidence="2">Phage protein</fullName>
    </submittedName>
</protein>
<name>A0A1I7Y394_9BILA</name>
<reference evidence="2" key="1">
    <citation type="submission" date="2016-11" db="UniProtKB">
        <authorList>
            <consortium name="WormBaseParasite"/>
        </authorList>
    </citation>
    <scope>IDENTIFICATION</scope>
</reference>
<proteinExistence type="predicted"/>
<keyword evidence="1" id="KW-1185">Reference proteome</keyword>
<sequence>MSNPEPFYVLPSAIAFKKHVGFSVQKVSEFTFKKGEGLTKGNEEAGRLNEDLLNTEIQIDMNQMAEHLPYSDFFDVLVERRRQYGTTSLQETVENCPIV</sequence>
<evidence type="ECO:0000313" key="1">
    <source>
        <dbReference type="Proteomes" id="UP000095287"/>
    </source>
</evidence>
<accession>A0A1I7Y394</accession>
<dbReference type="Proteomes" id="UP000095287">
    <property type="component" value="Unplaced"/>
</dbReference>
<evidence type="ECO:0000313" key="2">
    <source>
        <dbReference type="WBParaSite" id="L893_g12015.t1"/>
    </source>
</evidence>
<organism evidence="1 2">
    <name type="scientific">Steinernema glaseri</name>
    <dbReference type="NCBI Taxonomy" id="37863"/>
    <lineage>
        <taxon>Eukaryota</taxon>
        <taxon>Metazoa</taxon>
        <taxon>Ecdysozoa</taxon>
        <taxon>Nematoda</taxon>
        <taxon>Chromadorea</taxon>
        <taxon>Rhabditida</taxon>
        <taxon>Tylenchina</taxon>
        <taxon>Panagrolaimomorpha</taxon>
        <taxon>Strongyloidoidea</taxon>
        <taxon>Steinernematidae</taxon>
        <taxon>Steinernema</taxon>
    </lineage>
</organism>